<keyword evidence="2" id="KW-1185">Reference proteome</keyword>
<gene>
    <name evidence="1" type="ORF">SAMN05216199_1258</name>
</gene>
<dbReference type="EMBL" id="FOHB01000001">
    <property type="protein sequence ID" value="SER79967.1"/>
    <property type="molecule type" value="Genomic_DNA"/>
</dbReference>
<dbReference type="STRING" id="587636.SAMN05216199_1258"/>
<dbReference type="AlphaFoldDB" id="A0A1H9S4P8"/>
<evidence type="ECO:0000313" key="1">
    <source>
        <dbReference type="EMBL" id="SER79967.1"/>
    </source>
</evidence>
<reference evidence="2" key="1">
    <citation type="submission" date="2016-10" db="EMBL/GenBank/DDBJ databases">
        <authorList>
            <person name="Varghese N."/>
            <person name="Submissions S."/>
        </authorList>
    </citation>
    <scope>NUCLEOTIDE SEQUENCE [LARGE SCALE GENOMIC DNA]</scope>
    <source>
        <strain evidence="2">CGMCC 1.6963</strain>
    </source>
</reference>
<accession>A0A1H9S4P8</accession>
<evidence type="ECO:0000313" key="2">
    <source>
        <dbReference type="Proteomes" id="UP000199019"/>
    </source>
</evidence>
<organism evidence="1 2">
    <name type="scientific">Pedococcus cremeus</name>
    <dbReference type="NCBI Taxonomy" id="587636"/>
    <lineage>
        <taxon>Bacteria</taxon>
        <taxon>Bacillati</taxon>
        <taxon>Actinomycetota</taxon>
        <taxon>Actinomycetes</taxon>
        <taxon>Micrococcales</taxon>
        <taxon>Intrasporangiaceae</taxon>
        <taxon>Pedococcus</taxon>
    </lineage>
</organism>
<name>A0A1H9S4P8_9MICO</name>
<sequence>MDRLTEPRTPVKCAETRCAAVLYVEPQHADNLRGTWRCLDHKDMTA</sequence>
<proteinExistence type="predicted"/>
<protein>
    <submittedName>
        <fullName evidence="1">Uncharacterized protein</fullName>
    </submittedName>
</protein>
<dbReference type="Proteomes" id="UP000199019">
    <property type="component" value="Unassembled WGS sequence"/>
</dbReference>